<gene>
    <name evidence="3" type="ORF">C8F04DRAFT_47019</name>
</gene>
<feature type="compositionally biased region" description="Low complexity" evidence="1">
    <location>
        <begin position="121"/>
        <end position="135"/>
    </location>
</feature>
<evidence type="ECO:0000256" key="1">
    <source>
        <dbReference type="SAM" id="MobiDB-lite"/>
    </source>
</evidence>
<feature type="compositionally biased region" description="Low complexity" evidence="1">
    <location>
        <begin position="215"/>
        <end position="233"/>
    </location>
</feature>
<dbReference type="AlphaFoldDB" id="A0AAD6SMQ2"/>
<feature type="compositionally biased region" description="Polar residues" evidence="1">
    <location>
        <begin position="136"/>
        <end position="145"/>
    </location>
</feature>
<dbReference type="Proteomes" id="UP001218188">
    <property type="component" value="Unassembled WGS sequence"/>
</dbReference>
<dbReference type="EMBL" id="JARJCM010000105">
    <property type="protein sequence ID" value="KAJ7029125.1"/>
    <property type="molecule type" value="Genomic_DNA"/>
</dbReference>
<reference evidence="3" key="1">
    <citation type="submission" date="2023-03" db="EMBL/GenBank/DDBJ databases">
        <title>Massive genome expansion in bonnet fungi (Mycena s.s.) driven by repeated elements and novel gene families across ecological guilds.</title>
        <authorList>
            <consortium name="Lawrence Berkeley National Laboratory"/>
            <person name="Harder C.B."/>
            <person name="Miyauchi S."/>
            <person name="Viragh M."/>
            <person name="Kuo A."/>
            <person name="Thoen E."/>
            <person name="Andreopoulos B."/>
            <person name="Lu D."/>
            <person name="Skrede I."/>
            <person name="Drula E."/>
            <person name="Henrissat B."/>
            <person name="Morin E."/>
            <person name="Kohler A."/>
            <person name="Barry K."/>
            <person name="LaButti K."/>
            <person name="Morin E."/>
            <person name="Salamov A."/>
            <person name="Lipzen A."/>
            <person name="Mereny Z."/>
            <person name="Hegedus B."/>
            <person name="Baldrian P."/>
            <person name="Stursova M."/>
            <person name="Weitz H."/>
            <person name="Taylor A."/>
            <person name="Grigoriev I.V."/>
            <person name="Nagy L.G."/>
            <person name="Martin F."/>
            <person name="Kauserud H."/>
        </authorList>
    </citation>
    <scope>NUCLEOTIDE SEQUENCE</scope>
    <source>
        <strain evidence="3">CBHHK200</strain>
    </source>
</reference>
<sequence>MKREKKSGLEGPESPRCERCKCASNGKGRPWPMCWVAAEDIRKALSSPASECRLRARQNRPTALPTTPVSKSPPTTKRTSRTSPHIRTNDLRRFLNPRADGGRRHRLRAHPRPALSRVPPNAVSATSSVSLNSSTGQLGSSNGTVVPSRHETLAVPIGLLLKLEREVEVVELGVLRGRRPRTAHTRAPRRARRMRRPVRTRVRSMVLTSRPAARLGPRRIGSPSRSPRPSAGRWAGPPTRGGDAFCERDRAYSRGRWGGLLSLYWVFLFLGRIVFALRLLRGGAFGKGLPWPLPRTCVAVLCMQPRPLPRSLSCCGSFIFGFLLVVQRSLPSFPKKEGGFFHHPF</sequence>
<keyword evidence="4" id="KW-1185">Reference proteome</keyword>
<evidence type="ECO:0000313" key="4">
    <source>
        <dbReference type="Proteomes" id="UP001218188"/>
    </source>
</evidence>
<keyword evidence="2" id="KW-0472">Membrane</keyword>
<keyword evidence="2" id="KW-1133">Transmembrane helix</keyword>
<protein>
    <submittedName>
        <fullName evidence="3">Uncharacterized protein</fullName>
    </submittedName>
</protein>
<feature type="transmembrane region" description="Helical" evidence="2">
    <location>
        <begin position="257"/>
        <end position="280"/>
    </location>
</feature>
<name>A0AAD6SMQ2_9AGAR</name>
<feature type="region of interest" description="Disordered" evidence="1">
    <location>
        <begin position="51"/>
        <end position="145"/>
    </location>
</feature>
<evidence type="ECO:0000313" key="3">
    <source>
        <dbReference type="EMBL" id="KAJ7029125.1"/>
    </source>
</evidence>
<feature type="region of interest" description="Disordered" evidence="1">
    <location>
        <begin position="215"/>
        <end position="241"/>
    </location>
</feature>
<organism evidence="3 4">
    <name type="scientific">Mycena alexandri</name>
    <dbReference type="NCBI Taxonomy" id="1745969"/>
    <lineage>
        <taxon>Eukaryota</taxon>
        <taxon>Fungi</taxon>
        <taxon>Dikarya</taxon>
        <taxon>Basidiomycota</taxon>
        <taxon>Agaricomycotina</taxon>
        <taxon>Agaricomycetes</taxon>
        <taxon>Agaricomycetidae</taxon>
        <taxon>Agaricales</taxon>
        <taxon>Marasmiineae</taxon>
        <taxon>Mycenaceae</taxon>
        <taxon>Mycena</taxon>
    </lineage>
</organism>
<accession>A0AAD6SMQ2</accession>
<comment type="caution">
    <text evidence="3">The sequence shown here is derived from an EMBL/GenBank/DDBJ whole genome shotgun (WGS) entry which is preliminary data.</text>
</comment>
<feature type="compositionally biased region" description="Low complexity" evidence="1">
    <location>
        <begin position="65"/>
        <end position="83"/>
    </location>
</feature>
<evidence type="ECO:0000256" key="2">
    <source>
        <dbReference type="SAM" id="Phobius"/>
    </source>
</evidence>
<keyword evidence="2" id="KW-0812">Transmembrane</keyword>
<proteinExistence type="predicted"/>